<evidence type="ECO:0000256" key="8">
    <source>
        <dbReference type="HAMAP-Rule" id="MF_01430"/>
    </source>
</evidence>
<dbReference type="Pfam" id="PF01103">
    <property type="entry name" value="Omp85"/>
    <property type="match status" value="1"/>
</dbReference>
<feature type="signal peptide" evidence="8">
    <location>
        <begin position="1"/>
        <end position="23"/>
    </location>
</feature>
<keyword evidence="4 8" id="KW-0732">Signal</keyword>
<evidence type="ECO:0000256" key="2">
    <source>
        <dbReference type="ARBA" id="ARBA00022452"/>
    </source>
</evidence>
<evidence type="ECO:0000256" key="7">
    <source>
        <dbReference type="ARBA" id="ARBA00023237"/>
    </source>
</evidence>
<dbReference type="PROSITE" id="PS51779">
    <property type="entry name" value="POTRA"/>
    <property type="match status" value="4"/>
</dbReference>
<evidence type="ECO:0000259" key="10">
    <source>
        <dbReference type="PROSITE" id="PS51779"/>
    </source>
</evidence>
<organism evidence="11 12">
    <name type="scientific">Abyssibacter profundi</name>
    <dbReference type="NCBI Taxonomy" id="2182787"/>
    <lineage>
        <taxon>Bacteria</taxon>
        <taxon>Pseudomonadati</taxon>
        <taxon>Pseudomonadota</taxon>
        <taxon>Gammaproteobacteria</taxon>
        <taxon>Chromatiales</taxon>
        <taxon>Oceanococcaceae</taxon>
        <taxon>Abyssibacter</taxon>
    </lineage>
</organism>
<dbReference type="InterPro" id="IPR000184">
    <property type="entry name" value="Bac_surfAg_D15"/>
</dbReference>
<comment type="function">
    <text evidence="8">Part of the outer membrane protein assembly complex, which is involved in assembly and insertion of beta-barrel proteins into the outer membrane.</text>
</comment>
<dbReference type="Gene3D" id="3.10.20.310">
    <property type="entry name" value="membrane protein fhac"/>
    <property type="match status" value="5"/>
</dbReference>
<dbReference type="FunFam" id="3.10.20.310:FF:000002">
    <property type="entry name" value="Outer membrane protein assembly factor BamA"/>
    <property type="match status" value="1"/>
</dbReference>
<evidence type="ECO:0000256" key="1">
    <source>
        <dbReference type="ARBA" id="ARBA00004370"/>
    </source>
</evidence>
<evidence type="ECO:0000256" key="4">
    <source>
        <dbReference type="ARBA" id="ARBA00022729"/>
    </source>
</evidence>
<gene>
    <name evidence="8 11" type="primary">bamA</name>
    <name evidence="11" type="ORF">DEH80_16075</name>
</gene>
<accession>A0A383XQ30</accession>
<dbReference type="PANTHER" id="PTHR12815">
    <property type="entry name" value="SORTING AND ASSEMBLY MACHINERY SAMM50 PROTEIN FAMILY MEMBER"/>
    <property type="match status" value="1"/>
</dbReference>
<evidence type="ECO:0000256" key="9">
    <source>
        <dbReference type="NCBIfam" id="TIGR03303"/>
    </source>
</evidence>
<keyword evidence="5 8" id="KW-0677">Repeat</keyword>
<keyword evidence="12" id="KW-1185">Reference proteome</keyword>
<reference evidence="11 12" key="1">
    <citation type="submission" date="2018-05" db="EMBL/GenBank/DDBJ databases">
        <title>Abyssibacter profundi OUC007T gen. nov., sp. nov, a marine bacterium isolated from seawater of the Mariana Trench.</title>
        <authorList>
            <person name="Zhou S."/>
        </authorList>
    </citation>
    <scope>NUCLEOTIDE SEQUENCE [LARGE SCALE GENOMIC DNA]</scope>
    <source>
        <strain evidence="11 12">OUC007</strain>
    </source>
</reference>
<keyword evidence="2 8" id="KW-1134">Transmembrane beta strand</keyword>
<feature type="chain" id="PRO_5017092098" description="Outer membrane protein assembly factor BamA" evidence="8">
    <location>
        <begin position="24"/>
        <end position="770"/>
    </location>
</feature>
<dbReference type="Proteomes" id="UP000251800">
    <property type="component" value="Unassembled WGS sequence"/>
</dbReference>
<comment type="subcellular location">
    <subcellularLocation>
        <location evidence="8">Cell outer membrane</location>
    </subcellularLocation>
    <subcellularLocation>
        <location evidence="1">Membrane</location>
    </subcellularLocation>
</comment>
<dbReference type="GO" id="GO:0043165">
    <property type="term" value="P:Gram-negative-bacterium-type cell outer membrane assembly"/>
    <property type="evidence" value="ECO:0007669"/>
    <property type="project" value="UniProtKB-UniRule"/>
</dbReference>
<feature type="domain" description="POTRA" evidence="10">
    <location>
        <begin position="27"/>
        <end position="94"/>
    </location>
</feature>
<dbReference type="AlphaFoldDB" id="A0A383XQ30"/>
<keyword evidence="3 8" id="KW-0812">Transmembrane</keyword>
<feature type="domain" description="POTRA" evidence="10">
    <location>
        <begin position="95"/>
        <end position="175"/>
    </location>
</feature>
<dbReference type="GO" id="GO:1990063">
    <property type="term" value="C:Bam protein complex"/>
    <property type="evidence" value="ECO:0007669"/>
    <property type="project" value="TreeGrafter"/>
</dbReference>
<name>A0A383XQ30_9GAMM</name>
<dbReference type="InterPro" id="IPR039910">
    <property type="entry name" value="D15-like"/>
</dbReference>
<sequence length="770" mass="85802" precursor="true">MRTVTSRILGALVACLLSAAASAYESFVIEDIQAVGLQRLEIGTILTYLPVTNGDELNDRTGQQAIRSLYQTGLFENVALGRDGDTLLIYVEERPAIASFEIEGNKKIKGEEVDEAMESAGLKQGELFRRVILDQVQQELTRQYYANGYYDVKVETEVEEVSDNRVSILVKVTEGRVAKIEQINIVGNEAFSDAELLDTFKLEASNVFKFFQRSDRYSKQQLLGDLEALSSYYLDRGYLKFNVDSVQVALTPDKKDIYVSINVSEGQTYTVSSLEFAGDLILNEDYLRRLVLLDAGDTFSRKEATEGAERISDALSNFGYAFADVRPLPELNEDDRTVKLSMYVDPGSRVYVRRINFSGNLKTQDETLRREMRQFEGAVFSRAAVERSRIRLARLAFVEDATVETQPVPGTDDLVDVIFEITERPPGSVQLGVGFSGSQGFLLTGSVTHSNFLGTGNRVSASVESNEFSRSIAGSWTNPYATPEGISRTVDLRYRESEQVVRFSSGFDTNTATASLTYGFPLSEYTSIRLGGGLEAVTIETFANQNITSNEVLEFVVAEGTKFYNLELRTGIIRDTRNRTIFATRGALHRLTLDLTVPGSDLQVFKAFYNFQQYVPIYKGLFGEINASVGVADGYGDTDLIPPYERLFAGGSRSVRGYRDGTLGPRDTPRNLFNNPFGGKFRIYAQNELIIPTPLETDNKSTRLSVFYDIGNVFNEVDDFETGELRSSYGIAYTWFTPFLGVLDLSYAIPVGPEQGDELDRFQLNFGTGF</sequence>
<dbReference type="GO" id="GO:0051205">
    <property type="term" value="P:protein insertion into membrane"/>
    <property type="evidence" value="ECO:0007669"/>
    <property type="project" value="UniProtKB-UniRule"/>
</dbReference>
<evidence type="ECO:0000256" key="3">
    <source>
        <dbReference type="ARBA" id="ARBA00022692"/>
    </source>
</evidence>
<dbReference type="Pfam" id="PF07244">
    <property type="entry name" value="POTRA"/>
    <property type="match status" value="4"/>
</dbReference>
<dbReference type="OrthoDB" id="9803054at2"/>
<dbReference type="Gene3D" id="2.40.160.50">
    <property type="entry name" value="membrane protein fhac: a member of the omp85/tpsb transporter family"/>
    <property type="match status" value="1"/>
</dbReference>
<feature type="domain" description="POTRA" evidence="10">
    <location>
        <begin position="350"/>
        <end position="424"/>
    </location>
</feature>
<evidence type="ECO:0000313" key="11">
    <source>
        <dbReference type="EMBL" id="PWN54734.1"/>
    </source>
</evidence>
<dbReference type="PIRSF" id="PIRSF006076">
    <property type="entry name" value="OM_assembly_OMP85"/>
    <property type="match status" value="1"/>
</dbReference>
<dbReference type="InterPro" id="IPR023707">
    <property type="entry name" value="OM_assembly_BamA"/>
</dbReference>
<dbReference type="NCBIfam" id="TIGR03303">
    <property type="entry name" value="OM_YaeT"/>
    <property type="match status" value="1"/>
</dbReference>
<comment type="subunit">
    <text evidence="8">Part of the Bam complex.</text>
</comment>
<dbReference type="RefSeq" id="WP_109721542.1">
    <property type="nucleotide sequence ID" value="NZ_QEQK01000019.1"/>
</dbReference>
<dbReference type="PANTHER" id="PTHR12815:SF23">
    <property type="entry name" value="OUTER MEMBRANE PROTEIN ASSEMBLY FACTOR BAMA"/>
    <property type="match status" value="1"/>
</dbReference>
<keyword evidence="7 8" id="KW-0998">Cell outer membrane</keyword>
<feature type="domain" description="POTRA" evidence="10">
    <location>
        <begin position="178"/>
        <end position="266"/>
    </location>
</feature>
<evidence type="ECO:0000313" key="12">
    <source>
        <dbReference type="Proteomes" id="UP000251800"/>
    </source>
</evidence>
<proteinExistence type="inferred from homology"/>
<evidence type="ECO:0000256" key="5">
    <source>
        <dbReference type="ARBA" id="ARBA00022737"/>
    </source>
</evidence>
<comment type="caution">
    <text evidence="11">The sequence shown here is derived from an EMBL/GenBank/DDBJ whole genome shotgun (WGS) entry which is preliminary data.</text>
</comment>
<keyword evidence="6 8" id="KW-0472">Membrane</keyword>
<dbReference type="HAMAP" id="MF_01430">
    <property type="entry name" value="OM_assembly_BamA"/>
    <property type="match status" value="1"/>
</dbReference>
<protein>
    <recommendedName>
        <fullName evidence="8 9">Outer membrane protein assembly factor BamA</fullName>
    </recommendedName>
</protein>
<dbReference type="InterPro" id="IPR034746">
    <property type="entry name" value="POTRA"/>
</dbReference>
<evidence type="ECO:0000256" key="6">
    <source>
        <dbReference type="ARBA" id="ARBA00023136"/>
    </source>
</evidence>
<comment type="similarity">
    <text evidence="8">Belongs to the BamA family.</text>
</comment>
<dbReference type="InterPro" id="IPR010827">
    <property type="entry name" value="BamA/TamA_POTRA"/>
</dbReference>
<dbReference type="EMBL" id="QEQK01000019">
    <property type="protein sequence ID" value="PWN54734.1"/>
    <property type="molecule type" value="Genomic_DNA"/>
</dbReference>